<dbReference type="InterPro" id="IPR010869">
    <property type="entry name" value="DUF1501"/>
</dbReference>
<dbReference type="PANTHER" id="PTHR43737:SF1">
    <property type="entry name" value="DUF1501 DOMAIN-CONTAINING PROTEIN"/>
    <property type="match status" value="1"/>
</dbReference>
<dbReference type="Gene3D" id="3.40.720.10">
    <property type="entry name" value="Alkaline Phosphatase, subunit A"/>
    <property type="match status" value="1"/>
</dbReference>
<dbReference type="RefSeq" id="WP_213494743.1">
    <property type="nucleotide sequence ID" value="NZ_CP074694.1"/>
</dbReference>
<protein>
    <submittedName>
        <fullName evidence="2">DUF1501 domain-containing protein</fullName>
    </submittedName>
</protein>
<dbReference type="EMBL" id="CP074694">
    <property type="protein sequence ID" value="QVL30861.1"/>
    <property type="molecule type" value="Genomic_DNA"/>
</dbReference>
<evidence type="ECO:0000313" key="3">
    <source>
        <dbReference type="Proteomes" id="UP000676194"/>
    </source>
</evidence>
<dbReference type="InterPro" id="IPR017850">
    <property type="entry name" value="Alkaline_phosphatase_core_sf"/>
</dbReference>
<dbReference type="AlphaFoldDB" id="A0A8E6B4A8"/>
<evidence type="ECO:0000313" key="2">
    <source>
        <dbReference type="EMBL" id="QVL30861.1"/>
    </source>
</evidence>
<dbReference type="Pfam" id="PF07394">
    <property type="entry name" value="DUF1501"/>
    <property type="match status" value="1"/>
</dbReference>
<accession>A0A8E6B4A8</accession>
<keyword evidence="3" id="KW-1185">Reference proteome</keyword>
<dbReference type="SUPFAM" id="SSF53649">
    <property type="entry name" value="Alkaline phosphatase-like"/>
    <property type="match status" value="1"/>
</dbReference>
<reference evidence="2" key="1">
    <citation type="submission" date="2021-05" db="EMBL/GenBank/DDBJ databases">
        <title>Complete genome sequence of the cellulolytic planctomycete Telmatocola sphagniphila SP2T and characterization of the first cellulase from planctomycetes.</title>
        <authorList>
            <person name="Rakitin A.L."/>
            <person name="Beletsky A.V."/>
            <person name="Naumoff D.G."/>
            <person name="Kulichevskaya I.S."/>
            <person name="Mardanov A.V."/>
            <person name="Ravin N.V."/>
            <person name="Dedysh S.N."/>
        </authorList>
    </citation>
    <scope>NUCLEOTIDE SEQUENCE</scope>
    <source>
        <strain evidence="2">SP2T</strain>
    </source>
</reference>
<keyword evidence="1" id="KW-0732">Signal</keyword>
<organism evidence="2 3">
    <name type="scientific">Telmatocola sphagniphila</name>
    <dbReference type="NCBI Taxonomy" id="1123043"/>
    <lineage>
        <taxon>Bacteria</taxon>
        <taxon>Pseudomonadati</taxon>
        <taxon>Planctomycetota</taxon>
        <taxon>Planctomycetia</taxon>
        <taxon>Gemmatales</taxon>
        <taxon>Gemmataceae</taxon>
    </lineage>
</organism>
<feature type="chain" id="PRO_5034476024" evidence="1">
    <location>
        <begin position="26"/>
        <end position="458"/>
    </location>
</feature>
<feature type="signal peptide" evidence="1">
    <location>
        <begin position="1"/>
        <end position="25"/>
    </location>
</feature>
<dbReference type="Proteomes" id="UP000676194">
    <property type="component" value="Chromosome"/>
</dbReference>
<proteinExistence type="predicted"/>
<gene>
    <name evidence="2" type="ORF">KIH39_18670</name>
</gene>
<sequence>MFLNRRTLLQTTASGFGYMAFSALAAQASAKDNKNPLAPKSPHFTPKAKHVIFLCMDGGPSHVDTFDYKPKLQSDDGKPYSRGRFNGAKLLGSPWKFKKSGQSGQMISELFPHLAQQADDLCILNGMHTDIPNHPQAFLQMHCGIFQFPRPSLGSWVLYGLGTENENLPGFITIAPPPTNGGPANYGASFLPAVYQGTKIAGNGPRQFGEDAKVANIENSKQSVFAQRQQLDFLQSLNRNALDQMGPNPNIEGLIESYELGFRMQAELPKVMDTKNESQETLKRYGIGEAETNVFGKQCLIARKMVEAGVRFVEVTKPAWDQHRNLKNDLAANCHAVDQPAAALIADLKARGLLKDTLVIWGGEFGRTPAAQGNDGRDHNSKGYSMWMAGGGVKGGLTYGKTDDYGFEAVEGKVHIHDWHATILALLGLDHEKLTCRYAGREMRLTDTKGTVVKAIMT</sequence>
<dbReference type="PROSITE" id="PS51318">
    <property type="entry name" value="TAT"/>
    <property type="match status" value="1"/>
</dbReference>
<dbReference type="InterPro" id="IPR006311">
    <property type="entry name" value="TAT_signal"/>
</dbReference>
<dbReference type="KEGG" id="tsph:KIH39_18670"/>
<name>A0A8E6B4A8_9BACT</name>
<evidence type="ECO:0000256" key="1">
    <source>
        <dbReference type="SAM" id="SignalP"/>
    </source>
</evidence>
<dbReference type="PANTHER" id="PTHR43737">
    <property type="entry name" value="BLL7424 PROTEIN"/>
    <property type="match status" value="1"/>
</dbReference>